<evidence type="ECO:0000313" key="2">
    <source>
        <dbReference type="Proteomes" id="UP000198542"/>
    </source>
</evidence>
<accession>A0A1H4PDT8</accession>
<dbReference type="AlphaFoldDB" id="A0A1H4PDT8"/>
<gene>
    <name evidence="1" type="ORF">SAMN04490187_2995</name>
</gene>
<protein>
    <submittedName>
        <fullName evidence="1">Uncharacterized protein</fullName>
    </submittedName>
</protein>
<dbReference type="Proteomes" id="UP000198542">
    <property type="component" value="Unassembled WGS sequence"/>
</dbReference>
<reference evidence="2" key="1">
    <citation type="submission" date="2016-10" db="EMBL/GenBank/DDBJ databases">
        <authorList>
            <person name="Varghese N."/>
            <person name="Submissions S."/>
        </authorList>
    </citation>
    <scope>NUCLEOTIDE SEQUENCE [LARGE SCALE GENOMIC DNA]</scope>
    <source>
        <strain evidence="2">BS3660</strain>
    </source>
</reference>
<name>A0A1H4PDT8_PSEJE</name>
<keyword evidence="2" id="KW-1185">Reference proteome</keyword>
<evidence type="ECO:0000313" key="1">
    <source>
        <dbReference type="EMBL" id="SEC05565.1"/>
    </source>
</evidence>
<proteinExistence type="predicted"/>
<dbReference type="EMBL" id="FNTC01000002">
    <property type="protein sequence ID" value="SEC05565.1"/>
    <property type="molecule type" value="Genomic_DNA"/>
</dbReference>
<sequence length="57" mass="6353">MSECLTAAPLNPSDEDFIALDEVAAWIDQRSSKCVSDRINRPTLRCLTNPNAYLLTI</sequence>
<organism evidence="1 2">
    <name type="scientific">Pseudomonas jessenii</name>
    <dbReference type="NCBI Taxonomy" id="77298"/>
    <lineage>
        <taxon>Bacteria</taxon>
        <taxon>Pseudomonadati</taxon>
        <taxon>Pseudomonadota</taxon>
        <taxon>Gammaproteobacteria</taxon>
        <taxon>Pseudomonadales</taxon>
        <taxon>Pseudomonadaceae</taxon>
        <taxon>Pseudomonas</taxon>
    </lineage>
</organism>